<dbReference type="HOGENOM" id="CLU_073203_0_0_1"/>
<gene>
    <name evidence="3" type="ORF">SAPIO_CDS9782</name>
</gene>
<evidence type="ECO:0000256" key="1">
    <source>
        <dbReference type="ARBA" id="ARBA00002343"/>
    </source>
</evidence>
<comment type="caution">
    <text evidence="3">The sequence shown here is derived from an EMBL/GenBank/DDBJ whole genome shotgun (WGS) entry which is preliminary data.</text>
</comment>
<dbReference type="SMART" id="SM00757">
    <property type="entry name" value="CRA"/>
    <property type="match status" value="1"/>
</dbReference>
<dbReference type="Proteomes" id="UP000028545">
    <property type="component" value="Unassembled WGS sequence"/>
</dbReference>
<dbReference type="InterPro" id="IPR050618">
    <property type="entry name" value="Ubq-SigPath_Reg"/>
</dbReference>
<dbReference type="EMBL" id="JOWA01000143">
    <property type="protein sequence ID" value="KEZ39803.1"/>
    <property type="molecule type" value="Genomic_DNA"/>
</dbReference>
<organism evidence="3 4">
    <name type="scientific">Pseudallescheria apiosperma</name>
    <name type="common">Scedosporium apiospermum</name>
    <dbReference type="NCBI Taxonomy" id="563466"/>
    <lineage>
        <taxon>Eukaryota</taxon>
        <taxon>Fungi</taxon>
        <taxon>Dikarya</taxon>
        <taxon>Ascomycota</taxon>
        <taxon>Pezizomycotina</taxon>
        <taxon>Sordariomycetes</taxon>
        <taxon>Hypocreomycetidae</taxon>
        <taxon>Microascales</taxon>
        <taxon>Microascaceae</taxon>
        <taxon>Scedosporium</taxon>
    </lineage>
</organism>
<dbReference type="GeneID" id="27728854"/>
<evidence type="ECO:0000313" key="3">
    <source>
        <dbReference type="EMBL" id="KEZ39803.1"/>
    </source>
</evidence>
<protein>
    <recommendedName>
        <fullName evidence="2">CTLH domain-containing protein</fullName>
    </recommendedName>
</protein>
<dbReference type="PROSITE" id="PS50897">
    <property type="entry name" value="CTLH"/>
    <property type="match status" value="1"/>
</dbReference>
<proteinExistence type="predicted"/>
<dbReference type="VEuPathDB" id="FungiDB:SAPIO_CDS9782"/>
<dbReference type="PANTHER" id="PTHR12864">
    <property type="entry name" value="RAN BINDING PROTEIN 9-RELATED"/>
    <property type="match status" value="1"/>
</dbReference>
<dbReference type="OrthoDB" id="2415936at2759"/>
<name>A0A084FXJ1_PSEDA</name>
<dbReference type="InterPro" id="IPR006594">
    <property type="entry name" value="LisH"/>
</dbReference>
<reference evidence="3 4" key="1">
    <citation type="journal article" date="2014" name="Genome Announc.">
        <title>Draft genome sequence of the pathogenic fungus Scedosporium apiospermum.</title>
        <authorList>
            <person name="Vandeputte P."/>
            <person name="Ghamrawi S."/>
            <person name="Rechenmann M."/>
            <person name="Iltis A."/>
            <person name="Giraud S."/>
            <person name="Fleury M."/>
            <person name="Thornton C."/>
            <person name="Delhaes L."/>
            <person name="Meyer W."/>
            <person name="Papon N."/>
            <person name="Bouchara J.P."/>
        </authorList>
    </citation>
    <scope>NUCLEOTIDE SEQUENCE [LARGE SCALE GENOMIC DNA]</scope>
    <source>
        <strain evidence="3 4">IHEM 14462</strain>
    </source>
</reference>
<dbReference type="RefSeq" id="XP_016639602.1">
    <property type="nucleotide sequence ID" value="XM_016791092.1"/>
</dbReference>
<evidence type="ECO:0000259" key="2">
    <source>
        <dbReference type="PROSITE" id="PS50897"/>
    </source>
</evidence>
<sequence length="253" mass="28202">MSSATTTPINHLFSGRSEHALPYNRDVNSEMNALILDYLTLSGYSRAAANFSREANLDPHQDNQSILTRQKIQNAIHRGHVHEAIEALNDLDPEILDGDPVLHFSLLRLQLVELIRQCTTSPDGDITPALHFAQTHLAPRAPTSPQFLEDLENTMALIVFPHDKLGPDLEPLLHPNLRREVADNVNKALLQRQADRREAAIRMLIHTRAWAGKTAQDSGKSHSEQMGLDLSLDLLGHRSRASENGSEEMNTSL</sequence>
<dbReference type="OMA" id="KMILWAQ"/>
<dbReference type="InterPro" id="IPR024964">
    <property type="entry name" value="CTLH/CRA"/>
</dbReference>
<dbReference type="Pfam" id="PF08513">
    <property type="entry name" value="LisH"/>
    <property type="match status" value="1"/>
</dbReference>
<keyword evidence="4" id="KW-1185">Reference proteome</keyword>
<dbReference type="KEGG" id="sapo:SAPIO_CDS9782"/>
<accession>A0A084FXJ1</accession>
<feature type="domain" description="CTLH" evidence="2">
    <location>
        <begin position="65"/>
        <end position="122"/>
    </location>
</feature>
<dbReference type="Gene3D" id="1.20.960.30">
    <property type="match status" value="1"/>
</dbReference>
<dbReference type="InterPro" id="IPR006595">
    <property type="entry name" value="CTLH_C"/>
</dbReference>
<dbReference type="Pfam" id="PF10607">
    <property type="entry name" value="CTLH"/>
    <property type="match status" value="1"/>
</dbReference>
<dbReference type="SMART" id="SM00668">
    <property type="entry name" value="CTLH"/>
    <property type="match status" value="1"/>
</dbReference>
<dbReference type="AlphaFoldDB" id="A0A084FXJ1"/>
<dbReference type="SMART" id="SM00667">
    <property type="entry name" value="LisH"/>
    <property type="match status" value="1"/>
</dbReference>
<comment type="function">
    <text evidence="1">Involved in the proteasome-dependent degradation of fructose-1,6-bisphosphatase.</text>
</comment>
<dbReference type="PROSITE" id="PS50896">
    <property type="entry name" value="LISH"/>
    <property type="match status" value="1"/>
</dbReference>
<dbReference type="InterPro" id="IPR013144">
    <property type="entry name" value="CRA_dom"/>
</dbReference>
<evidence type="ECO:0000313" key="4">
    <source>
        <dbReference type="Proteomes" id="UP000028545"/>
    </source>
</evidence>